<dbReference type="EC" id="2.4.1.-" evidence="7"/>
<name>A0A2P2MJG9_RHIMU</name>
<evidence type="ECO:0000256" key="6">
    <source>
        <dbReference type="RuleBase" id="RU003718"/>
    </source>
</evidence>
<evidence type="ECO:0000256" key="1">
    <source>
        <dbReference type="ARBA" id="ARBA00004935"/>
    </source>
</evidence>
<dbReference type="SUPFAM" id="SSF53756">
    <property type="entry name" value="UDP-Glycosyltransferase/glycogen phosphorylase"/>
    <property type="match status" value="1"/>
</dbReference>
<organism evidence="8">
    <name type="scientific">Rhizophora mucronata</name>
    <name type="common">Asiatic mangrove</name>
    <dbReference type="NCBI Taxonomy" id="61149"/>
    <lineage>
        <taxon>Eukaryota</taxon>
        <taxon>Viridiplantae</taxon>
        <taxon>Streptophyta</taxon>
        <taxon>Embryophyta</taxon>
        <taxon>Tracheophyta</taxon>
        <taxon>Spermatophyta</taxon>
        <taxon>Magnoliopsida</taxon>
        <taxon>eudicotyledons</taxon>
        <taxon>Gunneridae</taxon>
        <taxon>Pentapetalae</taxon>
        <taxon>rosids</taxon>
        <taxon>fabids</taxon>
        <taxon>Malpighiales</taxon>
        <taxon>Rhizophoraceae</taxon>
        <taxon>Rhizophora</taxon>
    </lineage>
</organism>
<evidence type="ECO:0000256" key="7">
    <source>
        <dbReference type="RuleBase" id="RU362057"/>
    </source>
</evidence>
<reference evidence="8" key="1">
    <citation type="submission" date="2018-02" db="EMBL/GenBank/DDBJ databases">
        <title>Rhizophora mucronata_Transcriptome.</title>
        <authorList>
            <person name="Meera S.P."/>
            <person name="Sreeshan A."/>
            <person name="Augustine A."/>
        </authorList>
    </citation>
    <scope>NUCLEOTIDE SEQUENCE</scope>
    <source>
        <tissue evidence="8">Leaf</tissue>
    </source>
</reference>
<evidence type="ECO:0000256" key="4">
    <source>
        <dbReference type="ARBA" id="ARBA00022679"/>
    </source>
</evidence>
<dbReference type="InterPro" id="IPR050481">
    <property type="entry name" value="UDP-glycosyltransf_plant"/>
</dbReference>
<evidence type="ECO:0000256" key="5">
    <source>
        <dbReference type="ARBA" id="ARBA00047606"/>
    </source>
</evidence>
<accession>A0A2P2MJG9</accession>
<dbReference type="FunFam" id="3.40.50.2000:FF:000056">
    <property type="entry name" value="Glycosyltransferase"/>
    <property type="match status" value="1"/>
</dbReference>
<dbReference type="PANTHER" id="PTHR48048:SF45">
    <property type="entry name" value="GLYCOSYLTRANSFERASE"/>
    <property type="match status" value="1"/>
</dbReference>
<evidence type="ECO:0000256" key="2">
    <source>
        <dbReference type="ARBA" id="ARBA00009995"/>
    </source>
</evidence>
<dbReference type="PANTHER" id="PTHR48048">
    <property type="entry name" value="GLYCOSYLTRANSFERASE"/>
    <property type="match status" value="1"/>
</dbReference>
<dbReference type="UniPathway" id="UPA00009"/>
<dbReference type="Pfam" id="PF00201">
    <property type="entry name" value="UDPGT"/>
    <property type="match status" value="1"/>
</dbReference>
<dbReference type="FunFam" id="3.40.50.2000:FF:000080">
    <property type="entry name" value="Glycosyltransferase"/>
    <property type="match status" value="1"/>
</dbReference>
<comment type="pathway">
    <text evidence="1">Pigment biosynthesis; anthocyanin biosynthesis.</text>
</comment>
<evidence type="ECO:0000313" key="8">
    <source>
        <dbReference type="EMBL" id="MBX30354.1"/>
    </source>
</evidence>
<keyword evidence="4 6" id="KW-0808">Transferase</keyword>
<keyword evidence="3 6" id="KW-0328">Glycosyltransferase</keyword>
<dbReference type="GO" id="GO:0047213">
    <property type="term" value="F:anthocyanidin 3-O-glucosyltransferase activity"/>
    <property type="evidence" value="ECO:0007669"/>
    <property type="project" value="UniProtKB-EC"/>
</dbReference>
<dbReference type="InterPro" id="IPR035595">
    <property type="entry name" value="UDP_glycos_trans_CS"/>
</dbReference>
<dbReference type="PROSITE" id="PS00375">
    <property type="entry name" value="UDPGT"/>
    <property type="match status" value="1"/>
</dbReference>
<comment type="catalytic activity">
    <reaction evidence="5">
        <text>an anthocyanidin + UDP-alpha-D-glucose + H(+) = an anthocyanidin 3-O-beta-D-glucoside + UDP</text>
        <dbReference type="Rhea" id="RHEA:20093"/>
        <dbReference type="ChEBI" id="CHEBI:15378"/>
        <dbReference type="ChEBI" id="CHEBI:16307"/>
        <dbReference type="ChEBI" id="CHEBI:58223"/>
        <dbReference type="ChEBI" id="CHEBI:58885"/>
        <dbReference type="ChEBI" id="CHEBI:143576"/>
        <dbReference type="EC" id="2.4.1.115"/>
    </reaction>
</comment>
<sequence length="491" mass="54087">MKKAELVFVPAPVAGHLVSTVETAKILVDRDDRLSITVLIIKTPFDSTGGSKSTASLVASLVVSSTTSRLRFVELPSEEHDPNETSIKSFADILESQKCHVKDAVSKIVPQSESTPESPRLAGFVLDMFCTSMIDVANDFCVPSYIFFTSCAAFLGFVFYIRDLHDERKVDLTELMDSDAELVVPTLKTPLPARVLPGVLLNKDWLPVMLLNARRCRETKGIIVNTFSELQPHAVISLSDGKTPPVYPVGPILNLEDDKSHGEGSDGSSNYKDIMDWLDGQPDSSVVFLCFGSKGSFDADQIKEIARALEHSGHRFLWSLRISPPKGKEGRPGEHSNFQDALPEGFLDRTAESGKVIGWAPQVAILAHPAIGGFVSHCGWNSILESLWFGVPIATLPLYAEQQFNAFQLVIELGLAAEIKMDYRRDFSFETPDHVSAEEIERGIRCVMEHDSELKKKVKETCEGSRKALMDGGSSHTSLGRFIQHVINNMP</sequence>
<dbReference type="EMBL" id="GGEC01049870">
    <property type="protein sequence ID" value="MBX30354.1"/>
    <property type="molecule type" value="Transcribed_RNA"/>
</dbReference>
<protein>
    <recommendedName>
        <fullName evidence="7">Glycosyltransferase</fullName>
        <ecNumber evidence="7">2.4.1.-</ecNumber>
    </recommendedName>
</protein>
<dbReference type="Gene3D" id="3.40.50.2000">
    <property type="entry name" value="Glycogen Phosphorylase B"/>
    <property type="match status" value="2"/>
</dbReference>
<proteinExistence type="inferred from homology"/>
<evidence type="ECO:0000256" key="3">
    <source>
        <dbReference type="ARBA" id="ARBA00022676"/>
    </source>
</evidence>
<dbReference type="AlphaFoldDB" id="A0A2P2MJG9"/>
<dbReference type="InterPro" id="IPR002213">
    <property type="entry name" value="UDP_glucos_trans"/>
</dbReference>
<dbReference type="CDD" id="cd03784">
    <property type="entry name" value="GT1_Gtf-like"/>
    <property type="match status" value="1"/>
</dbReference>
<dbReference type="GO" id="GO:0009718">
    <property type="term" value="P:anthocyanin-containing compound biosynthetic process"/>
    <property type="evidence" value="ECO:0007669"/>
    <property type="project" value="UniProtKB-UniPathway"/>
</dbReference>
<comment type="similarity">
    <text evidence="2 6">Belongs to the UDP-glycosyltransferase family.</text>
</comment>